<feature type="transmembrane region" description="Helical" evidence="1">
    <location>
        <begin position="104"/>
        <end position="129"/>
    </location>
</feature>
<evidence type="ECO:0000313" key="2">
    <source>
        <dbReference type="EMBL" id="KIL77488.1"/>
    </source>
</evidence>
<proteinExistence type="predicted"/>
<keyword evidence="3" id="KW-1185">Reference proteome</keyword>
<keyword evidence="1" id="KW-0472">Membrane</keyword>
<comment type="caution">
    <text evidence="2">The sequence shown here is derived from an EMBL/GenBank/DDBJ whole genome shotgun (WGS) entry which is preliminary data.</text>
</comment>
<evidence type="ECO:0000256" key="1">
    <source>
        <dbReference type="SAM" id="Phobius"/>
    </source>
</evidence>
<dbReference type="RefSeq" id="WP_041114150.1">
    <property type="nucleotide sequence ID" value="NZ_JARTHD010000026.1"/>
</dbReference>
<accession>A0ABR5ARW6</accession>
<feature type="transmembrane region" description="Helical" evidence="1">
    <location>
        <begin position="59"/>
        <end position="78"/>
    </location>
</feature>
<dbReference type="Pfam" id="PF12730">
    <property type="entry name" value="ABC2_membrane_4"/>
    <property type="match status" value="1"/>
</dbReference>
<gene>
    <name evidence="2" type="ORF">SD77_1474</name>
</gene>
<reference evidence="2 3" key="1">
    <citation type="submission" date="2015-01" db="EMBL/GenBank/DDBJ databases">
        <title>Genome Assembly of Bacillus badius MTCC 1458.</title>
        <authorList>
            <person name="Verma A."/>
            <person name="Khatri I."/>
            <person name="Mual P."/>
            <person name="Subramanian S."/>
            <person name="Krishnamurthi S."/>
        </authorList>
    </citation>
    <scope>NUCLEOTIDE SEQUENCE [LARGE SCALE GENOMIC DNA]</scope>
    <source>
        <strain evidence="2 3">MTCC 1458</strain>
    </source>
</reference>
<dbReference type="Proteomes" id="UP000031982">
    <property type="component" value="Unassembled WGS sequence"/>
</dbReference>
<keyword evidence="1" id="KW-0812">Transmembrane</keyword>
<keyword evidence="1" id="KW-1133">Transmembrane helix</keyword>
<protein>
    <submittedName>
        <fullName evidence="2">Bacitracin transport permease protein BCRB</fullName>
    </submittedName>
</protein>
<feature type="transmembrane region" description="Helical" evidence="1">
    <location>
        <begin position="206"/>
        <end position="225"/>
    </location>
</feature>
<feature type="transmembrane region" description="Helical" evidence="1">
    <location>
        <begin position="176"/>
        <end position="194"/>
    </location>
</feature>
<organism evidence="2 3">
    <name type="scientific">Bacillus badius</name>
    <dbReference type="NCBI Taxonomy" id="1455"/>
    <lineage>
        <taxon>Bacteria</taxon>
        <taxon>Bacillati</taxon>
        <taxon>Bacillota</taxon>
        <taxon>Bacilli</taxon>
        <taxon>Bacillales</taxon>
        <taxon>Bacillaceae</taxon>
        <taxon>Pseudobacillus</taxon>
    </lineage>
</organism>
<feature type="transmembrane region" description="Helical" evidence="1">
    <location>
        <begin position="20"/>
        <end position="39"/>
    </location>
</feature>
<name>A0ABR5ARW6_BACBA</name>
<dbReference type="EMBL" id="JXLP01000014">
    <property type="protein sequence ID" value="KIL77488.1"/>
    <property type="molecule type" value="Genomic_DNA"/>
</dbReference>
<evidence type="ECO:0000313" key="3">
    <source>
        <dbReference type="Proteomes" id="UP000031982"/>
    </source>
</evidence>
<feature type="transmembrane region" description="Helical" evidence="1">
    <location>
        <begin position="149"/>
        <end position="169"/>
    </location>
</feature>
<sequence>MLKLMKLEWKKHQLSRYFKGLFFCIAGIFAAVGLMAWGAKAENEEMFSNYDDLMLLTNILIRVTFIIFSAVLLSRLVIDEYRSKTMQLLFSYPIERKKIMKAKLAVVFIFCFFSILLATLVLSLLIFFLNPMIHFFDAPVHASDMIATAPSVLISAFMVAGISFIPLFFGMRKKSTSANITSAVLIGLVINSTVSDGNSQVSLFQFIGVPVALCLFGLFIGYLSYYKVDRIDAA</sequence>